<evidence type="ECO:0000313" key="1">
    <source>
        <dbReference type="EMBL" id="ARJ04769.1"/>
    </source>
</evidence>
<accession>A0A1X9LNR0</accession>
<dbReference type="AlphaFoldDB" id="A0A1X9LNR0"/>
<gene>
    <name evidence="1" type="ORF">B5808_05695</name>
</gene>
<reference evidence="1 2" key="1">
    <citation type="submission" date="2017-04" db="EMBL/GenBank/DDBJ databases">
        <authorList>
            <person name="Afonso C.L."/>
            <person name="Miller P.J."/>
            <person name="Scott M.A."/>
            <person name="Spackman E."/>
            <person name="Goraichik I."/>
            <person name="Dimitrov K.M."/>
            <person name="Suarez D.L."/>
            <person name="Swayne D.E."/>
        </authorList>
    </citation>
    <scope>NUCLEOTIDE SEQUENCE [LARGE SCALE GENOMIC DNA]</scope>
    <source>
        <strain evidence="2">XA(T)</strain>
    </source>
</reference>
<keyword evidence="2" id="KW-1185">Reference proteome</keyword>
<proteinExistence type="predicted"/>
<dbReference type="KEGG" id="cphy:B5808_05695"/>
<organism evidence="1 2">
    <name type="scientific">Cnuibacter physcomitrellae</name>
    <dbReference type="NCBI Taxonomy" id="1619308"/>
    <lineage>
        <taxon>Bacteria</taxon>
        <taxon>Bacillati</taxon>
        <taxon>Actinomycetota</taxon>
        <taxon>Actinomycetes</taxon>
        <taxon>Micrococcales</taxon>
        <taxon>Microbacteriaceae</taxon>
        <taxon>Cnuibacter</taxon>
    </lineage>
</organism>
<protein>
    <submittedName>
        <fullName evidence="1">Uncharacterized protein</fullName>
    </submittedName>
</protein>
<dbReference type="Proteomes" id="UP000192775">
    <property type="component" value="Chromosome"/>
</dbReference>
<dbReference type="EMBL" id="CP020715">
    <property type="protein sequence ID" value="ARJ04769.1"/>
    <property type="molecule type" value="Genomic_DNA"/>
</dbReference>
<sequence length="223" mass="24625">MVSMTVSPTGSYLRLIDGATPGVYPGSSFEIVDGELPGSWSAKVEGDGLFTLEPTAWGIPDFWVRYFDGDPLAVALYAAELPLLDGRRPADRRDLPTWLVAYTEVTEVLSWQRLFEALDDAGPSDRATAAALVTLTGSTSTSFPLHLLDAELLHARLFLWLTDHGARHLTTELDRLLYRLRWTSGPSLRIALLDEENQSRATAVFLDESELQVIGACRLYVAE</sequence>
<dbReference type="STRING" id="1619308.B5808_05695"/>
<evidence type="ECO:0000313" key="2">
    <source>
        <dbReference type="Proteomes" id="UP000192775"/>
    </source>
</evidence>
<name>A0A1X9LNR0_9MICO</name>